<feature type="region of interest" description="Disordered" evidence="2">
    <location>
        <begin position="299"/>
        <end position="320"/>
    </location>
</feature>
<reference evidence="3" key="1">
    <citation type="journal article" date="2012" name="Proc. Natl. Acad. Sci. U.S.A.">
        <title>Antigenic diversity is generated by distinct evolutionary mechanisms in African trypanosome species.</title>
        <authorList>
            <person name="Jackson A.P."/>
            <person name="Berry A."/>
            <person name="Aslett M."/>
            <person name="Allison H.C."/>
            <person name="Burton P."/>
            <person name="Vavrova-Anderson J."/>
            <person name="Brown R."/>
            <person name="Browne H."/>
            <person name="Corton N."/>
            <person name="Hauser H."/>
            <person name="Gamble J."/>
            <person name="Gilderthorp R."/>
            <person name="Marcello L."/>
            <person name="McQuillan J."/>
            <person name="Otto T.D."/>
            <person name="Quail M.A."/>
            <person name="Sanders M.J."/>
            <person name="van Tonder A."/>
            <person name="Ginger M.L."/>
            <person name="Field M.C."/>
            <person name="Barry J.D."/>
            <person name="Hertz-Fowler C."/>
            <person name="Berriman M."/>
        </authorList>
    </citation>
    <scope>NUCLEOTIDE SEQUENCE</scope>
    <source>
        <strain evidence="3">IL3000</strain>
    </source>
</reference>
<dbReference type="AlphaFoldDB" id="G0UVL4"/>
<evidence type="ECO:0000256" key="2">
    <source>
        <dbReference type="SAM" id="MobiDB-lite"/>
    </source>
</evidence>
<dbReference type="EMBL" id="HE575323">
    <property type="protein sequence ID" value="CCC93430.1"/>
    <property type="molecule type" value="Genomic_DNA"/>
</dbReference>
<accession>G0UVL4</accession>
<protein>
    <submittedName>
        <fullName evidence="3">Uncharacterized protein</fullName>
    </submittedName>
</protein>
<organism evidence="3">
    <name type="scientific">Trypanosoma congolense (strain IL3000)</name>
    <dbReference type="NCBI Taxonomy" id="1068625"/>
    <lineage>
        <taxon>Eukaryota</taxon>
        <taxon>Discoba</taxon>
        <taxon>Euglenozoa</taxon>
        <taxon>Kinetoplastea</taxon>
        <taxon>Metakinetoplastina</taxon>
        <taxon>Trypanosomatida</taxon>
        <taxon>Trypanosomatidae</taxon>
        <taxon>Trypanosoma</taxon>
        <taxon>Nannomonas</taxon>
    </lineage>
</organism>
<feature type="coiled-coil region" evidence="1">
    <location>
        <begin position="106"/>
        <end position="203"/>
    </location>
</feature>
<evidence type="ECO:0000256" key="1">
    <source>
        <dbReference type="SAM" id="Coils"/>
    </source>
</evidence>
<evidence type="ECO:0000313" key="3">
    <source>
        <dbReference type="EMBL" id="CCC93430.1"/>
    </source>
</evidence>
<keyword evidence="1" id="KW-0175">Coiled coil</keyword>
<name>G0UVL4_TRYCI</name>
<gene>
    <name evidence="3" type="ORF">TCIL3000_10_1890</name>
</gene>
<proteinExistence type="predicted"/>
<dbReference type="VEuPathDB" id="TriTrypDB:TcIL3000_10_1890"/>
<sequence length="489" mass="54086">MEMLTENLKEDLDLVRSALARASLHAPTVAAAVKPCNDVPLLPTAQGGSVEVLPTTHAGELKELKEKLAALSAVEIQKSKLEVLLAARDAAIKLATQSQHASLLKEEQQQSELEKTTCELREAKAELEMWRERHQRLQRESQLLQQELDALAGQCDRLQRAVLELQESSHQVVIENNALRKMQQKLREECDALQDVREEFNKSSEREKALQFEIKTLRNTNTESEAYLKAAVTEIEGRRQYWAAVQGEHELLVEALAEAQHTARAWEARFAAECTAELFAADKQAGAAPICAPGFHARSTVTGSPSEREQHVSSTKSVDTEASDDDLSLITTLETKVVELTLSLQEESAARHTTQECYDALVATIGSECCELVEIRRMLAERRPEWLNLTEANTQLQATLVARESYIEALQAFAITLLDDLTDLSLHCYELEVQLATGVVVGTSLGGGGGRVTSARRPTAHSLLQNRGQQKHEPWRITVAHGNGKNRGG</sequence>